<dbReference type="Pfam" id="PF07929">
    <property type="entry name" value="PRiA4_ORF3"/>
    <property type="match status" value="1"/>
</dbReference>
<evidence type="ECO:0000313" key="2">
    <source>
        <dbReference type="EMBL" id="KUG53605.1"/>
    </source>
</evidence>
<dbReference type="OrthoDB" id="9816539at2"/>
<organism evidence="2 3">
    <name type="scientific">Serinicoccus chungangensis</name>
    <dbReference type="NCBI Taxonomy" id="767452"/>
    <lineage>
        <taxon>Bacteria</taxon>
        <taxon>Bacillati</taxon>
        <taxon>Actinomycetota</taxon>
        <taxon>Actinomycetes</taxon>
        <taxon>Micrococcales</taxon>
        <taxon>Ornithinimicrobiaceae</taxon>
        <taxon>Serinicoccus</taxon>
    </lineage>
</organism>
<protein>
    <recommendedName>
        <fullName evidence="1">Plasmid pRiA4b Orf3-like domain-containing protein</fullName>
    </recommendedName>
</protein>
<reference evidence="2 3" key="1">
    <citation type="submission" date="2015-12" db="EMBL/GenBank/DDBJ databases">
        <title>Serinicoccus chungangenesis strain CD08_5 genome sequencing and assembly.</title>
        <authorList>
            <person name="Chander A.M."/>
            <person name="Kaur G."/>
            <person name="Nair G.R."/>
            <person name="Dhawan D.K."/>
            <person name="Kochhar R.K."/>
            <person name="Mayilraj S."/>
            <person name="Bhadada S.K."/>
        </authorList>
    </citation>
    <scope>NUCLEOTIDE SEQUENCE [LARGE SCALE GENOMIC DNA]</scope>
    <source>
        <strain evidence="2 3">CD08_5</strain>
    </source>
</reference>
<dbReference type="STRING" id="767452.AVL62_02145"/>
<accession>A0A0W8I5R4</accession>
<dbReference type="AlphaFoldDB" id="A0A0W8I5R4"/>
<dbReference type="InterPro" id="IPR012912">
    <property type="entry name" value="Plasmid_pRiA4b_Orf3-like"/>
</dbReference>
<keyword evidence="3" id="KW-1185">Reference proteome</keyword>
<dbReference type="PANTHER" id="PTHR41878">
    <property type="entry name" value="LEXA REPRESSOR-RELATED"/>
    <property type="match status" value="1"/>
</dbReference>
<gene>
    <name evidence="2" type="ORF">AVL62_02145</name>
</gene>
<dbReference type="RefSeq" id="WP_058891614.1">
    <property type="nucleotide sequence ID" value="NZ_LQBL01000028.1"/>
</dbReference>
<evidence type="ECO:0000313" key="3">
    <source>
        <dbReference type="Proteomes" id="UP000054837"/>
    </source>
</evidence>
<comment type="caution">
    <text evidence="2">The sequence shown here is derived from an EMBL/GenBank/DDBJ whole genome shotgun (WGS) entry which is preliminary data.</text>
</comment>
<dbReference type="Gene3D" id="3.10.290.30">
    <property type="entry name" value="MM3350-like"/>
    <property type="match status" value="1"/>
</dbReference>
<name>A0A0W8I5R4_9MICO</name>
<dbReference type="EMBL" id="LQBL01000028">
    <property type="protein sequence ID" value="KUG53605.1"/>
    <property type="molecule type" value="Genomic_DNA"/>
</dbReference>
<dbReference type="PANTHER" id="PTHR41878:SF1">
    <property type="entry name" value="TNPR PROTEIN"/>
    <property type="match status" value="1"/>
</dbReference>
<evidence type="ECO:0000259" key="1">
    <source>
        <dbReference type="Pfam" id="PF07929"/>
    </source>
</evidence>
<dbReference type="SUPFAM" id="SSF159941">
    <property type="entry name" value="MM3350-like"/>
    <property type="match status" value="1"/>
</dbReference>
<dbReference type="InterPro" id="IPR024047">
    <property type="entry name" value="MM3350-like_sf"/>
</dbReference>
<dbReference type="Proteomes" id="UP000054837">
    <property type="component" value="Unassembled WGS sequence"/>
</dbReference>
<proteinExistence type="predicted"/>
<sequence length="509" mass="56100">MAQDLPDDLRQAIASMTPDELHQLLAEIAAASGGLGAPEFGRPRVEPVVLPDPPEDDVLLTVRVDVDDVRPPVWRRLELRGDLQLDEVHEILQAAFGWLDGHLHRFWPGPAKRIWTGPFFTTELDEIEPEDEGMQAEDEVRLDQVLRQPGDRLFYTYDFGDDWTCTIKLEKVVTLDDDAEAEDAVCTAARMAGPLENCGGPPGHQELVDAFRAGGLAALDPDLRAWVPPGWDPFEEDVASVNERLRIAGMTQAELMESLASGQDAVPWPSALEPMLDLALPDVLSELAELTRTARDGSRYGDLTAADLAALARPYRYLVDLAGEDGIPLTQAGWMKPAVVEQIYRDLGFEDGWIGKGNREDQTAPVADLRARCQRVGLLRKHRGRLLRTRAAAALTDDEDLVQHVAARVGADKNDLVQAAMALFALVSAATGEAGYDHRVPVADLMTRCGLRTTSRGVDPHHALEWCRPVWRTLSDASGLQLLRGEPDQQSRRRVAGLARMMLWPQGVV</sequence>
<feature type="domain" description="Plasmid pRiA4b Orf3-like" evidence="1">
    <location>
        <begin position="60"/>
        <end position="237"/>
    </location>
</feature>